<dbReference type="Pfam" id="PF00005">
    <property type="entry name" value="ABC_tran"/>
    <property type="match status" value="1"/>
</dbReference>
<feature type="domain" description="ABC transporter" evidence="4">
    <location>
        <begin position="5"/>
        <end position="240"/>
    </location>
</feature>
<keyword evidence="3 5" id="KW-0067">ATP-binding</keyword>
<dbReference type="Gene3D" id="3.40.50.300">
    <property type="entry name" value="P-loop containing nucleotide triphosphate hydrolases"/>
    <property type="match status" value="1"/>
</dbReference>
<evidence type="ECO:0000256" key="2">
    <source>
        <dbReference type="ARBA" id="ARBA00022741"/>
    </source>
</evidence>
<dbReference type="CDD" id="cd03235">
    <property type="entry name" value="ABC_Metallic_Cations"/>
    <property type="match status" value="1"/>
</dbReference>
<dbReference type="InterPro" id="IPR050153">
    <property type="entry name" value="Metal_Ion_Import_ABC"/>
</dbReference>
<dbReference type="InterPro" id="IPR017871">
    <property type="entry name" value="ABC_transporter-like_CS"/>
</dbReference>
<reference evidence="5 6" key="1">
    <citation type="submission" date="2023-02" db="EMBL/GenBank/DDBJ databases">
        <title>Defining the Infant Male Urobiome and Moving Towards Mechanisms in Urobiome Research.</title>
        <authorList>
            <person name="Reasoner S."/>
            <person name="Flores V."/>
            <person name="Van Horn G."/>
            <person name="Morales G."/>
            <person name="Peard L."/>
            <person name="Abelson B."/>
            <person name="Manuel C."/>
            <person name="Lee J."/>
            <person name="Baker B."/>
            <person name="Williams T."/>
            <person name="Schmitz J."/>
            <person name="Clayton D."/>
            <person name="Hadjifrangiskou M."/>
        </authorList>
    </citation>
    <scope>NUCLEOTIDE SEQUENCE [LARGE SCALE GENOMIC DNA]</scope>
    <source>
        <strain evidence="5 6">AS1053</strain>
    </source>
</reference>
<protein>
    <submittedName>
        <fullName evidence="5">Anchored repeat-type ABC transporter ATP-binding subunit</fullName>
    </submittedName>
</protein>
<evidence type="ECO:0000313" key="5">
    <source>
        <dbReference type="EMBL" id="MDE1655736.1"/>
    </source>
</evidence>
<keyword evidence="6" id="KW-1185">Reference proteome</keyword>
<gene>
    <name evidence="5" type="ORF">PWJ81_01445</name>
</gene>
<name>A0ABT5V428_9ACTO</name>
<dbReference type="NCBIfam" id="TIGR03771">
    <property type="entry name" value="anch_rpt_ABC"/>
    <property type="match status" value="1"/>
</dbReference>
<dbReference type="InterPro" id="IPR027417">
    <property type="entry name" value="P-loop_NTPase"/>
</dbReference>
<accession>A0ABT5V428</accession>
<proteinExistence type="predicted"/>
<evidence type="ECO:0000256" key="3">
    <source>
        <dbReference type="ARBA" id="ARBA00022840"/>
    </source>
</evidence>
<dbReference type="PANTHER" id="PTHR42734">
    <property type="entry name" value="METAL TRANSPORT SYSTEM ATP-BINDING PROTEIN TM_0124-RELATED"/>
    <property type="match status" value="1"/>
</dbReference>
<comment type="caution">
    <text evidence="5">The sequence shown here is derived from an EMBL/GenBank/DDBJ whole genome shotgun (WGS) entry which is preliminary data.</text>
</comment>
<dbReference type="GO" id="GO:0005524">
    <property type="term" value="F:ATP binding"/>
    <property type="evidence" value="ECO:0007669"/>
    <property type="project" value="UniProtKB-KW"/>
</dbReference>
<dbReference type="InterPro" id="IPR003439">
    <property type="entry name" value="ABC_transporter-like_ATP-bd"/>
</dbReference>
<keyword evidence="1" id="KW-0813">Transport</keyword>
<evidence type="ECO:0000313" key="6">
    <source>
        <dbReference type="Proteomes" id="UP001219297"/>
    </source>
</evidence>
<dbReference type="Proteomes" id="UP001219297">
    <property type="component" value="Unassembled WGS sequence"/>
</dbReference>
<dbReference type="PROSITE" id="PS50893">
    <property type="entry name" value="ABC_TRANSPORTER_2"/>
    <property type="match status" value="1"/>
</dbReference>
<evidence type="ECO:0000259" key="4">
    <source>
        <dbReference type="PROSITE" id="PS50893"/>
    </source>
</evidence>
<dbReference type="PROSITE" id="PS00211">
    <property type="entry name" value="ABC_TRANSPORTER_1"/>
    <property type="match status" value="1"/>
</dbReference>
<organism evidence="5 6">
    <name type="scientific">Actinotignum sanguinis</name>
    <dbReference type="NCBI Taxonomy" id="1445614"/>
    <lineage>
        <taxon>Bacteria</taxon>
        <taxon>Bacillati</taxon>
        <taxon>Actinomycetota</taxon>
        <taxon>Actinomycetes</taxon>
        <taxon>Actinomycetales</taxon>
        <taxon>Actinomycetaceae</taxon>
        <taxon>Actinotignum</taxon>
    </lineage>
</organism>
<dbReference type="InterPro" id="IPR022508">
    <property type="entry name" value="ABC_trspt_anch-rpt_ATP-bd"/>
</dbReference>
<sequence>MVPALTVRDLAVVLGGVRVLRDVNLEVAAGELVGLIGPNGAGKTTLMRSIMGLLTPAAGTIEVRGERVRPGRPHRAIGYVPQSRATQWGYPMSVEELVATGLERRGLLARTRLGRNAWEKVYAALDRVDLFEMRRRPIGQLSGGQQQRILIARALVRDPAILLLDEPFTGLDHPTQDSLADLFLSLRAGGAGIIMSTHDLTQAVDISTRVALLNRTIIAAGPPADILRADLWMETFQVRASSPLLRVLGMVKA</sequence>
<dbReference type="SMART" id="SM00382">
    <property type="entry name" value="AAA"/>
    <property type="match status" value="1"/>
</dbReference>
<dbReference type="InterPro" id="IPR003593">
    <property type="entry name" value="AAA+_ATPase"/>
</dbReference>
<dbReference type="EMBL" id="JARBHI010000002">
    <property type="protein sequence ID" value="MDE1655736.1"/>
    <property type="molecule type" value="Genomic_DNA"/>
</dbReference>
<dbReference type="SUPFAM" id="SSF52540">
    <property type="entry name" value="P-loop containing nucleoside triphosphate hydrolases"/>
    <property type="match status" value="1"/>
</dbReference>
<evidence type="ECO:0000256" key="1">
    <source>
        <dbReference type="ARBA" id="ARBA00022448"/>
    </source>
</evidence>
<keyword evidence="2" id="KW-0547">Nucleotide-binding</keyword>